<sequence>MELNTIFNIISEINKHYSNSLVNIETLKEEKDNLEDLKETQQKMVEKLAEFDKLNLNSPENVSTFLVEVHLLLGDMEWQYQQLHEIIREITPNLVKMYDNDEE</sequence>
<evidence type="ECO:0000313" key="2">
    <source>
        <dbReference type="EMBL" id="PHE97016.1"/>
    </source>
</evidence>
<reference evidence="2 3" key="1">
    <citation type="submission" date="2017-09" db="EMBL/GenBank/DDBJ databases">
        <title>Large-scale bioinformatics analysis of Bacillus genomes uncovers conserved roles of natural products in bacterial physiology.</title>
        <authorList>
            <consortium name="Agbiome Team Llc"/>
            <person name="Bleich R.M."/>
            <person name="Grubbs K.J."/>
            <person name="Santa Maria K.C."/>
            <person name="Allen S.E."/>
            <person name="Farag S."/>
            <person name="Shank E.A."/>
            <person name="Bowers A."/>
        </authorList>
    </citation>
    <scope>NUCLEOTIDE SEQUENCE [LARGE SCALE GENOMIC DNA]</scope>
    <source>
        <strain evidence="2 3">AFS037265</strain>
    </source>
</reference>
<keyword evidence="1" id="KW-0175">Coiled coil</keyword>
<organism evidence="2 3">
    <name type="scientific">Bacillus pseudomycoides</name>
    <dbReference type="NCBI Taxonomy" id="64104"/>
    <lineage>
        <taxon>Bacteria</taxon>
        <taxon>Bacillati</taxon>
        <taxon>Bacillota</taxon>
        <taxon>Bacilli</taxon>
        <taxon>Bacillales</taxon>
        <taxon>Bacillaceae</taxon>
        <taxon>Bacillus</taxon>
        <taxon>Bacillus cereus group</taxon>
    </lineage>
</organism>
<dbReference type="EMBL" id="NUTL01000049">
    <property type="protein sequence ID" value="PHE97016.1"/>
    <property type="molecule type" value="Genomic_DNA"/>
</dbReference>
<evidence type="ECO:0000256" key="1">
    <source>
        <dbReference type="SAM" id="Coils"/>
    </source>
</evidence>
<evidence type="ECO:0000313" key="3">
    <source>
        <dbReference type="Proteomes" id="UP000221918"/>
    </source>
</evidence>
<name>A0ABD6TB11_9BACI</name>
<comment type="caution">
    <text evidence="2">The sequence shown here is derived from an EMBL/GenBank/DDBJ whole genome shotgun (WGS) entry which is preliminary data.</text>
</comment>
<dbReference type="Proteomes" id="UP000221918">
    <property type="component" value="Unassembled WGS sequence"/>
</dbReference>
<accession>A0ABD6TB11</accession>
<gene>
    <name evidence="2" type="ORF">COF81_12875</name>
</gene>
<feature type="coiled-coil region" evidence="1">
    <location>
        <begin position="17"/>
        <end position="57"/>
    </location>
</feature>
<proteinExistence type="predicted"/>
<dbReference type="RefSeq" id="WP_003197780.1">
    <property type="nucleotide sequence ID" value="NZ_CM000743.1"/>
</dbReference>
<dbReference type="AlphaFoldDB" id="A0ABD6TB11"/>
<protein>
    <submittedName>
        <fullName evidence="2">Uncharacterized protein</fullName>
    </submittedName>
</protein>